<keyword evidence="2 6" id="KW-0378">Hydrolase</keyword>
<keyword evidence="4" id="KW-1015">Disulfide bond</keyword>
<dbReference type="EC" id="3.4.21.4" evidence="6"/>
<reference evidence="7" key="2">
    <citation type="submission" date="2020-05" db="UniProtKB">
        <authorList>
            <consortium name="EnsemblMetazoa"/>
        </authorList>
    </citation>
    <scope>IDENTIFICATION</scope>
    <source>
        <strain evidence="7">wikel</strain>
    </source>
</reference>
<evidence type="ECO:0000256" key="4">
    <source>
        <dbReference type="ARBA" id="ARBA00023157"/>
    </source>
</evidence>
<evidence type="ECO:0000313" key="6">
    <source>
        <dbReference type="EMBL" id="EEC13425.1"/>
    </source>
</evidence>
<feature type="domain" description="Peptidase S1" evidence="5">
    <location>
        <begin position="16"/>
        <end position="60"/>
    </location>
</feature>
<accession>B7Q3K3</accession>
<name>B7Q3K3_IXOSC</name>
<reference evidence="6 8" key="1">
    <citation type="submission" date="2008-03" db="EMBL/GenBank/DDBJ databases">
        <title>Annotation of Ixodes scapularis.</title>
        <authorList>
            <consortium name="Ixodes scapularis Genome Project Consortium"/>
            <person name="Caler E."/>
            <person name="Hannick L.I."/>
            <person name="Bidwell S."/>
            <person name="Joardar V."/>
            <person name="Thiagarajan M."/>
            <person name="Amedeo P."/>
            <person name="Galinsky K.J."/>
            <person name="Schobel S."/>
            <person name="Inman J."/>
            <person name="Hostetler J."/>
            <person name="Miller J."/>
            <person name="Hammond M."/>
            <person name="Megy K."/>
            <person name="Lawson D."/>
            <person name="Kodira C."/>
            <person name="Sutton G."/>
            <person name="Meyer J."/>
            <person name="Hill C.A."/>
            <person name="Birren B."/>
            <person name="Nene V."/>
            <person name="Collins F."/>
            <person name="Alarcon-Chaidez F."/>
            <person name="Wikel S."/>
            <person name="Strausberg R."/>
        </authorList>
    </citation>
    <scope>NUCLEOTIDE SEQUENCE [LARGE SCALE GENOMIC DNA]</scope>
    <source>
        <strain evidence="8">Wikel</strain>
        <strain evidence="6">Wikel colony</strain>
    </source>
</reference>
<organism>
    <name type="scientific">Ixodes scapularis</name>
    <name type="common">Black-legged tick</name>
    <name type="synonym">Deer tick</name>
    <dbReference type="NCBI Taxonomy" id="6945"/>
    <lineage>
        <taxon>Eukaryota</taxon>
        <taxon>Metazoa</taxon>
        <taxon>Ecdysozoa</taxon>
        <taxon>Arthropoda</taxon>
        <taxon>Chelicerata</taxon>
        <taxon>Arachnida</taxon>
        <taxon>Acari</taxon>
        <taxon>Parasitiformes</taxon>
        <taxon>Ixodida</taxon>
        <taxon>Ixodoidea</taxon>
        <taxon>Ixodidae</taxon>
        <taxon>Ixodinae</taxon>
        <taxon>Ixodes</taxon>
    </lineage>
</organism>
<evidence type="ECO:0000256" key="3">
    <source>
        <dbReference type="ARBA" id="ARBA00022825"/>
    </source>
</evidence>
<dbReference type="STRING" id="6945.B7Q3K3"/>
<dbReference type="PROSITE" id="PS00134">
    <property type="entry name" value="TRYPSIN_HIS"/>
    <property type="match status" value="1"/>
</dbReference>
<dbReference type="PANTHER" id="PTHR24276:SF98">
    <property type="entry name" value="FI18310P1-RELATED"/>
    <property type="match status" value="1"/>
</dbReference>
<dbReference type="Pfam" id="PF00089">
    <property type="entry name" value="Trypsin"/>
    <property type="match status" value="1"/>
</dbReference>
<dbReference type="VEuPathDB" id="VectorBase:ISCI008615"/>
<dbReference type="AlphaFoldDB" id="B7Q3K3"/>
<dbReference type="InterPro" id="IPR001254">
    <property type="entry name" value="Trypsin_dom"/>
</dbReference>
<dbReference type="PANTHER" id="PTHR24276">
    <property type="entry name" value="POLYSERASE-RELATED"/>
    <property type="match status" value="1"/>
</dbReference>
<dbReference type="Proteomes" id="UP000001555">
    <property type="component" value="Unassembled WGS sequence"/>
</dbReference>
<dbReference type="Gene3D" id="2.40.10.10">
    <property type="entry name" value="Trypsin-like serine proteases"/>
    <property type="match status" value="1"/>
</dbReference>
<dbReference type="PaxDb" id="6945-B7Q3K3"/>
<dbReference type="InterPro" id="IPR043504">
    <property type="entry name" value="Peptidase_S1_PA_chymotrypsin"/>
</dbReference>
<gene>
    <name evidence="7" type="primary">8035379</name>
    <name evidence="6" type="ORF">IscW_ISCW008615</name>
</gene>
<proteinExistence type="predicted"/>
<dbReference type="InParanoid" id="B7Q3K3"/>
<sequence>MSGGSGATSQGGNVQIVGGSDATPLEFPWQISLRFFGEHICGGSIINQQHILTAAHCFQL</sequence>
<dbReference type="PROSITE" id="PS50240">
    <property type="entry name" value="TRYPSIN_DOM"/>
    <property type="match status" value="1"/>
</dbReference>
<dbReference type="SUPFAM" id="SSF50494">
    <property type="entry name" value="Trypsin-like serine proteases"/>
    <property type="match status" value="1"/>
</dbReference>
<dbReference type="InterPro" id="IPR050430">
    <property type="entry name" value="Peptidase_S1"/>
</dbReference>
<evidence type="ECO:0000256" key="2">
    <source>
        <dbReference type="ARBA" id="ARBA00022801"/>
    </source>
</evidence>
<protein>
    <submittedName>
        <fullName evidence="6 7">Serine protease, putative</fullName>
        <ecNumber evidence="6">3.4.21.4</ecNumber>
    </submittedName>
</protein>
<evidence type="ECO:0000313" key="8">
    <source>
        <dbReference type="Proteomes" id="UP000001555"/>
    </source>
</evidence>
<keyword evidence="1 6" id="KW-0645">Protease</keyword>
<evidence type="ECO:0000313" key="7">
    <source>
        <dbReference type="EnsemblMetazoa" id="ISCW008615-PA"/>
    </source>
</evidence>
<dbReference type="InterPro" id="IPR018114">
    <property type="entry name" value="TRYPSIN_HIS"/>
</dbReference>
<evidence type="ECO:0000256" key="1">
    <source>
        <dbReference type="ARBA" id="ARBA00022670"/>
    </source>
</evidence>
<dbReference type="InterPro" id="IPR009003">
    <property type="entry name" value="Peptidase_S1_PA"/>
</dbReference>
<dbReference type="EnsemblMetazoa" id="ISCW008615-RA">
    <property type="protein sequence ID" value="ISCW008615-PA"/>
    <property type="gene ID" value="ISCW008615"/>
</dbReference>
<dbReference type="EMBL" id="DS850364">
    <property type="protein sequence ID" value="EEC13425.1"/>
    <property type="molecule type" value="Genomic_DNA"/>
</dbReference>
<dbReference type="GO" id="GO:0006508">
    <property type="term" value="P:proteolysis"/>
    <property type="evidence" value="ECO:0007669"/>
    <property type="project" value="UniProtKB-KW"/>
</dbReference>
<evidence type="ECO:0000259" key="5">
    <source>
        <dbReference type="PROSITE" id="PS50240"/>
    </source>
</evidence>
<dbReference type="EMBL" id="ABJB010456968">
    <property type="status" value="NOT_ANNOTATED_CDS"/>
    <property type="molecule type" value="Genomic_DNA"/>
</dbReference>
<keyword evidence="3" id="KW-0720">Serine protease</keyword>
<dbReference type="HOGENOM" id="CLU_163459_2_0_1"/>
<dbReference type="GO" id="GO:0004252">
    <property type="term" value="F:serine-type endopeptidase activity"/>
    <property type="evidence" value="ECO:0007669"/>
    <property type="project" value="UniProtKB-EC"/>
</dbReference>
<dbReference type="VEuPathDB" id="VectorBase:ISCW008615"/>
<keyword evidence="8" id="KW-1185">Reference proteome</keyword>